<dbReference type="InterPro" id="IPR008854">
    <property type="entry name" value="TPMT"/>
</dbReference>
<evidence type="ECO:0000256" key="3">
    <source>
        <dbReference type="ARBA" id="ARBA00022679"/>
    </source>
</evidence>
<dbReference type="PROSITE" id="PS51585">
    <property type="entry name" value="SAM_MT_TPMT"/>
    <property type="match status" value="1"/>
</dbReference>
<dbReference type="SUPFAM" id="SSF53335">
    <property type="entry name" value="S-adenosyl-L-methionine-dependent methyltransferases"/>
    <property type="match status" value="1"/>
</dbReference>
<keyword evidence="3" id="KW-0808">Transferase</keyword>
<dbReference type="PATRIC" id="fig|1341181.4.peg.2346"/>
<keyword evidence="4" id="KW-0949">S-adenosyl-L-methionine</keyword>
<dbReference type="GO" id="GO:0032259">
    <property type="term" value="P:methylation"/>
    <property type="evidence" value="ECO:0007669"/>
    <property type="project" value="UniProtKB-KW"/>
</dbReference>
<evidence type="ECO:0008006" key="7">
    <source>
        <dbReference type="Google" id="ProtNLM"/>
    </source>
</evidence>
<dbReference type="eggNOG" id="COG0500">
    <property type="taxonomic scope" value="Bacteria"/>
</dbReference>
<evidence type="ECO:0000256" key="4">
    <source>
        <dbReference type="ARBA" id="ARBA00022691"/>
    </source>
</evidence>
<dbReference type="Proteomes" id="UP000018004">
    <property type="component" value="Unassembled WGS sequence"/>
</dbReference>
<dbReference type="STRING" id="1341181.FLJC2902T_23850"/>
<dbReference type="InterPro" id="IPR029063">
    <property type="entry name" value="SAM-dependent_MTases_sf"/>
</dbReference>
<reference evidence="5 6" key="1">
    <citation type="submission" date="2013-08" db="EMBL/GenBank/DDBJ databases">
        <title>Flavobacterium limnosediminis JC2902 genome sequencing.</title>
        <authorList>
            <person name="Lee K."/>
            <person name="Yi H."/>
            <person name="Park S."/>
            <person name="Chun J."/>
        </authorList>
    </citation>
    <scope>NUCLEOTIDE SEQUENCE [LARGE SCALE GENOMIC DNA]</scope>
    <source>
        <strain evidence="5 6">JC2902</strain>
    </source>
</reference>
<dbReference type="PANTHER" id="PTHR32183">
    <property type="match status" value="1"/>
</dbReference>
<evidence type="ECO:0000313" key="5">
    <source>
        <dbReference type="EMBL" id="ESU27043.1"/>
    </source>
</evidence>
<organism evidence="5 6">
    <name type="scientific">Flavobacterium limnosediminis JC2902</name>
    <dbReference type="NCBI Taxonomy" id="1341181"/>
    <lineage>
        <taxon>Bacteria</taxon>
        <taxon>Pseudomonadati</taxon>
        <taxon>Bacteroidota</taxon>
        <taxon>Flavobacteriia</taxon>
        <taxon>Flavobacteriales</taxon>
        <taxon>Flavobacteriaceae</taxon>
        <taxon>Flavobacterium</taxon>
    </lineage>
</organism>
<comment type="caution">
    <text evidence="5">The sequence shown here is derived from an EMBL/GenBank/DDBJ whole genome shotgun (WGS) entry which is preliminary data.</text>
</comment>
<dbReference type="EMBL" id="AVGG01000017">
    <property type="protein sequence ID" value="ESU27043.1"/>
    <property type="molecule type" value="Genomic_DNA"/>
</dbReference>
<dbReference type="GO" id="GO:0008757">
    <property type="term" value="F:S-adenosylmethionine-dependent methyltransferase activity"/>
    <property type="evidence" value="ECO:0007669"/>
    <property type="project" value="InterPro"/>
</dbReference>
<dbReference type="AlphaFoldDB" id="V6SK05"/>
<keyword evidence="1" id="KW-0597">Phosphoprotein</keyword>
<gene>
    <name evidence="5" type="ORF">FLJC2902T_23850</name>
</gene>
<evidence type="ECO:0000313" key="6">
    <source>
        <dbReference type="Proteomes" id="UP000018004"/>
    </source>
</evidence>
<dbReference type="Gene3D" id="3.40.50.150">
    <property type="entry name" value="Vaccinia Virus protein VP39"/>
    <property type="match status" value="1"/>
</dbReference>
<sequence>MDYFVSKGFRNVFVADFAASPLKNIKNRIPDFPEAQLIQSDFFELEGKFDLILEQTFFCALSPELRKNYVSKMHSLLSDKGKLFGLLFDFPLTEEGPPFGGSKEEYLSLFSETFHIKTLETAHNSIQPRKARELFFIFLPK</sequence>
<proteinExistence type="predicted"/>
<name>V6SK05_9FLAO</name>
<protein>
    <recommendedName>
        <fullName evidence="7">Thiopurine S-methyltransferase</fullName>
    </recommendedName>
</protein>
<keyword evidence="6" id="KW-1185">Reference proteome</keyword>
<dbReference type="PANTHER" id="PTHR32183:SF6">
    <property type="entry name" value="CYSTEINE SULFINATE DESULFINASE_CYSTEINE DESULFURASE AND RELATED ENZYMES"/>
    <property type="match status" value="1"/>
</dbReference>
<dbReference type="Pfam" id="PF05724">
    <property type="entry name" value="TPMT"/>
    <property type="match status" value="1"/>
</dbReference>
<accession>V6SK05</accession>
<evidence type="ECO:0000256" key="2">
    <source>
        <dbReference type="ARBA" id="ARBA00022603"/>
    </source>
</evidence>
<evidence type="ECO:0000256" key="1">
    <source>
        <dbReference type="ARBA" id="ARBA00022553"/>
    </source>
</evidence>
<keyword evidence="2" id="KW-0489">Methyltransferase</keyword>